<dbReference type="InterPro" id="IPR016039">
    <property type="entry name" value="Thiolase-like"/>
</dbReference>
<keyword evidence="2" id="KW-0597">Phosphoprotein</keyword>
<dbReference type="InterPro" id="IPR050091">
    <property type="entry name" value="PKS_NRPS_Biosynth_Enz"/>
</dbReference>
<name>G6Y3F5_9HYPH</name>
<dbReference type="eggNOG" id="COG1020">
    <property type="taxonomic scope" value="Bacteria"/>
</dbReference>
<sequence>MEQVREQATALLSVVKSSLDPSYRIICFPHGGGSVQAFRTWSDYLPADVELICLDLPGRGKRSADAVIRRMDVLVSAVTEALRAYSDRPFVFFGHSVGALVAYEIARFLEKAGRPSPFHIVVSAHKSADVPTDGPPMYRYVDDRLTDLVRVLGLVPKEALANEELLHKFILPPLRADFELAETYDRTLPTPLNAAITAMGGLQDELLNANDLDEWRRLTTSRFARIMFDGDHFYTHSMTAEVVSTLLREVGEVKTQLPASIRIAEPLPYPELPLHDQFSKQAALNPEAPAVVSEIGIMTYRELDDRSEILSSQLLGHGQSRGSRVGILMDTCPEYAVALFGILKTGAAYVVLDKAQPVAAVERILEMASVEIVVTNNRFAANLPPNWSGIALSLDEGRDAQPGKASPANPETVDLDAPAQIVFSSGTTGEPKGIVCPHRSTVCSYQWRYHALPYAPDEREAVNIFLVWEIMRPILAGMPAYLIPDDVIYDPHQLVEYLERNRISRTLLTPSLLDVVLSSGFLDPSRLPDLQLIYLSGEVVTAALLARVRGALPHVKIINYYGAAEANDVTYIDLSEIDPATTQKVVPVGPPQHNASVYILGEQRDPVPLGFFGEVFVGGDVLAHGYLNSPQMTRERFFLDPFSAGGKMFRTGDLGRMLPGGQLEIIGRCAFMVKIRGYSVVLGSVEAALLRYSGISSAAVLPELDPTTGQPDRLIAYVVLRNPCKGWQASLRAHLKSEVPHYAIPSEFVAVTELPIAANGKLDRSRLRGLAQEVCAPVTGADEVESALRAAWRDLLQAEVADPGDNFFDCGGHSLLAARLCAQLRRSLKVELRVVEVFLNPTFKELVALLRERGGEQRGPQNRQLPKTPRVSASRAHNKAFDGRRGPGMDIAVIGMVARFPGAETVDELWENLCQGVCSIIPLPEQELKARGIPEAVLQRPDYIRVGAHLNDVDRFDPDFWHLSRREATLMDPQHRLFLECCWNALESAGYAPTQHEGRTGVFAGSSLPLYLLHHLKGGGLIDPTNAPLAFLTELGNDKDYLASRVSYMLNLNGPSITVQTACSTGLVSIAVAAQSLAAGYCDMALAGAASITFPQAGYQYVEGFINSSDGVCHAFDADGSGTVLGDGAGVVVLKRLEDALAAADPIHAVIKGCAINNDGRTKPSYSAPSARGQTAVVRQALASAALGAEDVEYIETHGTGTKIGDPIEVCALAEAFAGQAESRKTCALGSIKPNIGHANAAAGVASFIKTVLTVERGLIPPTININRLNEELNLEGTSFFVNEQLRPWPRKQGRARTAGVTGLGIGGTNCHVVLQEWMDENVRKWPGSIVRGSHALCLSAKTPSALSRACQNLATFLRRNRHIDLGDVAYTLHVARCHFDHRTVVVACNLDMAIKRLEAEANRAADRILSSPSIAFMLPGGGVQHPGMFKDLFDHVLDFREAFLTCAAAGRPVLDRDLESLVFGENDGHAAASFEEINVMIFSVQYA</sequence>
<dbReference type="SMART" id="SM00825">
    <property type="entry name" value="PKS_KS"/>
    <property type="match status" value="1"/>
</dbReference>
<dbReference type="InterPro" id="IPR020806">
    <property type="entry name" value="PKS_PP-bd"/>
</dbReference>
<dbReference type="GO" id="GO:0004312">
    <property type="term" value="F:fatty acid synthase activity"/>
    <property type="evidence" value="ECO:0007669"/>
    <property type="project" value="TreeGrafter"/>
</dbReference>
<dbReference type="PROSITE" id="PS50075">
    <property type="entry name" value="CARRIER"/>
    <property type="match status" value="1"/>
</dbReference>
<dbReference type="InterPro" id="IPR029058">
    <property type="entry name" value="AB_hydrolase_fold"/>
</dbReference>
<dbReference type="Pfam" id="PF02801">
    <property type="entry name" value="Ketoacyl-synt_C"/>
    <property type="match status" value="1"/>
</dbReference>
<evidence type="ECO:0000313" key="7">
    <source>
        <dbReference type="EMBL" id="EHH13731.1"/>
    </source>
</evidence>
<dbReference type="GO" id="GO:0031177">
    <property type="term" value="F:phosphopantetheine binding"/>
    <property type="evidence" value="ECO:0007669"/>
    <property type="project" value="InterPro"/>
</dbReference>
<evidence type="ECO:0000256" key="3">
    <source>
        <dbReference type="ARBA" id="ARBA00022679"/>
    </source>
</evidence>
<evidence type="ECO:0000313" key="8">
    <source>
        <dbReference type="Proteomes" id="UP000002949"/>
    </source>
</evidence>
<dbReference type="PROSITE" id="PS52004">
    <property type="entry name" value="KS3_2"/>
    <property type="match status" value="1"/>
</dbReference>
<dbReference type="RefSeq" id="WP_006199852.1">
    <property type="nucleotide sequence ID" value="NZ_AGSN01000026.1"/>
</dbReference>
<dbReference type="SUPFAM" id="SSF53901">
    <property type="entry name" value="Thiolase-like"/>
    <property type="match status" value="1"/>
</dbReference>
<dbReference type="Gene3D" id="3.40.47.10">
    <property type="match status" value="1"/>
</dbReference>
<dbReference type="GO" id="GO:0004315">
    <property type="term" value="F:3-oxoacyl-[acyl-carrier-protein] synthase activity"/>
    <property type="evidence" value="ECO:0007669"/>
    <property type="project" value="InterPro"/>
</dbReference>
<dbReference type="Gene3D" id="3.40.50.1820">
    <property type="entry name" value="alpha/beta hydrolase"/>
    <property type="match status" value="2"/>
</dbReference>
<dbReference type="InterPro" id="IPR025110">
    <property type="entry name" value="AMP-bd_C"/>
</dbReference>
<dbReference type="Pfam" id="PF22621">
    <property type="entry name" value="CurL-like_PKS_C"/>
    <property type="match status" value="1"/>
</dbReference>
<reference evidence="7 8" key="1">
    <citation type="journal article" date="2012" name="J. Bacteriol.">
        <title>Draft Genome Sequence of Plant Growth-Promoting Rhizobium Mesorhizobium amorphae, Isolated from Zinc-Lead Mine Tailings.</title>
        <authorList>
            <person name="Hao X."/>
            <person name="Lin Y."/>
            <person name="Johnstone L."/>
            <person name="Baltrus D.A."/>
            <person name="Miller S.J."/>
            <person name="Wei G."/>
            <person name="Rensing C."/>
        </authorList>
    </citation>
    <scope>NUCLEOTIDE SEQUENCE [LARGE SCALE GENOMIC DNA]</scope>
    <source>
        <strain evidence="7 8">CCNWGS0123</strain>
    </source>
</reference>
<dbReference type="InterPro" id="IPR018201">
    <property type="entry name" value="Ketoacyl_synth_AS"/>
</dbReference>
<dbReference type="eggNOG" id="COG3321">
    <property type="taxonomic scope" value="Bacteria"/>
</dbReference>
<keyword evidence="8" id="KW-1185">Reference proteome</keyword>
<dbReference type="PROSITE" id="PS00455">
    <property type="entry name" value="AMP_BINDING"/>
    <property type="match status" value="1"/>
</dbReference>
<dbReference type="SUPFAM" id="SSF56801">
    <property type="entry name" value="Acetyl-CoA synthetase-like"/>
    <property type="match status" value="1"/>
</dbReference>
<dbReference type="InterPro" id="IPR045851">
    <property type="entry name" value="AMP-bd_C_sf"/>
</dbReference>
<dbReference type="Proteomes" id="UP000002949">
    <property type="component" value="Unassembled WGS sequence"/>
</dbReference>
<proteinExistence type="predicted"/>
<dbReference type="CDD" id="cd00833">
    <property type="entry name" value="PKS"/>
    <property type="match status" value="1"/>
</dbReference>
<dbReference type="Gene3D" id="3.30.300.30">
    <property type="match status" value="1"/>
</dbReference>
<keyword evidence="1" id="KW-0596">Phosphopantetheine</keyword>
<feature type="domain" description="Carrier" evidence="5">
    <location>
        <begin position="779"/>
        <end position="854"/>
    </location>
</feature>
<evidence type="ECO:0000259" key="5">
    <source>
        <dbReference type="PROSITE" id="PS50075"/>
    </source>
</evidence>
<evidence type="ECO:0000259" key="6">
    <source>
        <dbReference type="PROSITE" id="PS52004"/>
    </source>
</evidence>
<accession>G6Y3F5</accession>
<evidence type="ECO:0000256" key="1">
    <source>
        <dbReference type="ARBA" id="ARBA00022450"/>
    </source>
</evidence>
<organism evidence="7 8">
    <name type="scientific">Mesorhizobium amorphae CCNWGS0123</name>
    <dbReference type="NCBI Taxonomy" id="1082933"/>
    <lineage>
        <taxon>Bacteria</taxon>
        <taxon>Pseudomonadati</taxon>
        <taxon>Pseudomonadota</taxon>
        <taxon>Alphaproteobacteria</taxon>
        <taxon>Hyphomicrobiales</taxon>
        <taxon>Phyllobacteriaceae</taxon>
        <taxon>Mesorhizobium</taxon>
    </lineage>
</organism>
<dbReference type="InterPro" id="IPR014031">
    <property type="entry name" value="Ketoacyl_synth_C"/>
</dbReference>
<dbReference type="EMBL" id="AGSN01000026">
    <property type="protein sequence ID" value="EHH13731.1"/>
    <property type="molecule type" value="Genomic_DNA"/>
</dbReference>
<dbReference type="InterPro" id="IPR006162">
    <property type="entry name" value="Ppantetheine_attach_site"/>
</dbReference>
<dbReference type="PROSITE" id="PS00012">
    <property type="entry name" value="PHOSPHOPANTETHEINE"/>
    <property type="match status" value="1"/>
</dbReference>
<dbReference type="Gene3D" id="3.30.70.3290">
    <property type="match status" value="1"/>
</dbReference>
<feature type="domain" description="Ketosynthase family 3 (KS3)" evidence="6">
    <location>
        <begin position="888"/>
        <end position="1317"/>
    </location>
</feature>
<dbReference type="SMART" id="SM00823">
    <property type="entry name" value="PKS_PP"/>
    <property type="match status" value="1"/>
</dbReference>
<dbReference type="InterPro" id="IPR042099">
    <property type="entry name" value="ANL_N_sf"/>
</dbReference>
<dbReference type="InterPro" id="IPR020802">
    <property type="entry name" value="TesA-like"/>
</dbReference>
<dbReference type="SUPFAM" id="SSF52151">
    <property type="entry name" value="FabD/lysophospholipase-like"/>
    <property type="match status" value="1"/>
</dbReference>
<dbReference type="InterPro" id="IPR001031">
    <property type="entry name" value="Thioesterase"/>
</dbReference>
<dbReference type="SMART" id="SM00824">
    <property type="entry name" value="PKS_TE"/>
    <property type="match status" value="1"/>
</dbReference>
<evidence type="ECO:0000256" key="2">
    <source>
        <dbReference type="ARBA" id="ARBA00022553"/>
    </source>
</evidence>
<dbReference type="Pfam" id="PF00975">
    <property type="entry name" value="Thioesterase"/>
    <property type="match status" value="1"/>
</dbReference>
<dbReference type="Pfam" id="PF00501">
    <property type="entry name" value="AMP-binding"/>
    <property type="match status" value="1"/>
</dbReference>
<keyword evidence="3" id="KW-0808">Transferase</keyword>
<dbReference type="InterPro" id="IPR000873">
    <property type="entry name" value="AMP-dep_synth/lig_dom"/>
</dbReference>
<evidence type="ECO:0000256" key="4">
    <source>
        <dbReference type="SAM" id="MobiDB-lite"/>
    </source>
</evidence>
<gene>
    <name evidence="7" type="ORF">MEA186_02257</name>
</gene>
<protein>
    <submittedName>
        <fullName evidence="7">Polyketide synthase</fullName>
    </submittedName>
</protein>
<dbReference type="Gene3D" id="3.40.366.10">
    <property type="entry name" value="Malonyl-Coenzyme A Acyl Carrier Protein, domain 2"/>
    <property type="match status" value="1"/>
</dbReference>
<dbReference type="SUPFAM" id="SSF53474">
    <property type="entry name" value="alpha/beta-Hydrolases"/>
    <property type="match status" value="1"/>
</dbReference>
<dbReference type="Pfam" id="PF13193">
    <property type="entry name" value="AMP-binding_C"/>
    <property type="match status" value="1"/>
</dbReference>
<feature type="non-terminal residue" evidence="7">
    <location>
        <position position="1488"/>
    </location>
</feature>
<dbReference type="InterPro" id="IPR009081">
    <property type="entry name" value="PP-bd_ACP"/>
</dbReference>
<dbReference type="GO" id="GO:0006633">
    <property type="term" value="P:fatty acid biosynthetic process"/>
    <property type="evidence" value="ECO:0007669"/>
    <property type="project" value="InterPro"/>
</dbReference>
<dbReference type="InterPro" id="IPR036736">
    <property type="entry name" value="ACP-like_sf"/>
</dbReference>
<dbReference type="PROSITE" id="PS00606">
    <property type="entry name" value="KS3_1"/>
    <property type="match status" value="1"/>
</dbReference>
<dbReference type="PANTHER" id="PTHR43775">
    <property type="entry name" value="FATTY ACID SYNTHASE"/>
    <property type="match status" value="1"/>
</dbReference>
<feature type="region of interest" description="Disordered" evidence="4">
    <location>
        <begin position="855"/>
        <end position="879"/>
    </location>
</feature>
<dbReference type="CDD" id="cd05930">
    <property type="entry name" value="A_NRPS"/>
    <property type="match status" value="1"/>
</dbReference>
<dbReference type="InterPro" id="IPR001227">
    <property type="entry name" value="Ac_transferase_dom_sf"/>
</dbReference>
<dbReference type="InterPro" id="IPR016035">
    <property type="entry name" value="Acyl_Trfase/lysoPLipase"/>
</dbReference>
<dbReference type="Pfam" id="PF00109">
    <property type="entry name" value="ketoacyl-synt"/>
    <property type="match status" value="1"/>
</dbReference>
<dbReference type="InterPro" id="IPR020845">
    <property type="entry name" value="AMP-binding_CS"/>
</dbReference>
<dbReference type="InterPro" id="IPR020841">
    <property type="entry name" value="PKS_Beta-ketoAc_synthase_dom"/>
</dbReference>
<dbReference type="SUPFAM" id="SSF47336">
    <property type="entry name" value="ACP-like"/>
    <property type="match status" value="1"/>
</dbReference>
<dbReference type="InterPro" id="IPR014030">
    <property type="entry name" value="Ketoacyl_synth_N"/>
</dbReference>
<dbReference type="Pfam" id="PF00550">
    <property type="entry name" value="PP-binding"/>
    <property type="match status" value="1"/>
</dbReference>
<dbReference type="Gene3D" id="3.40.50.12780">
    <property type="entry name" value="N-terminal domain of ligase-like"/>
    <property type="match status" value="1"/>
</dbReference>
<dbReference type="PANTHER" id="PTHR43775:SF51">
    <property type="entry name" value="INACTIVE PHENOLPHTHIOCEROL SYNTHESIS POLYKETIDE SYNTHASE TYPE I PKS1-RELATED"/>
    <property type="match status" value="1"/>
</dbReference>